<evidence type="ECO:0000256" key="4">
    <source>
        <dbReference type="ARBA" id="ARBA00022723"/>
    </source>
</evidence>
<dbReference type="Proteomes" id="UP001232536">
    <property type="component" value="Unassembled WGS sequence"/>
</dbReference>
<proteinExistence type="inferred from homology"/>
<feature type="domain" description="Acylphosphatase-like" evidence="10">
    <location>
        <begin position="24"/>
        <end position="115"/>
    </location>
</feature>
<dbReference type="InterPro" id="IPR055128">
    <property type="entry name" value="HypF_C_2"/>
</dbReference>
<dbReference type="SUPFAM" id="SSF53067">
    <property type="entry name" value="Actin-like ATPase domain"/>
    <property type="match status" value="1"/>
</dbReference>
<dbReference type="InterPro" id="IPR043129">
    <property type="entry name" value="ATPase_NBD"/>
</dbReference>
<dbReference type="PANTHER" id="PTHR42959:SF1">
    <property type="entry name" value="CARBAMOYLTRANSFERASE HYPF"/>
    <property type="match status" value="1"/>
</dbReference>
<dbReference type="Pfam" id="PF17788">
    <property type="entry name" value="HypF_C"/>
    <property type="match status" value="1"/>
</dbReference>
<keyword evidence="5" id="KW-0863">Zinc-finger</keyword>
<dbReference type="InterPro" id="IPR004421">
    <property type="entry name" value="Carbamoyltransferase_HypF"/>
</dbReference>
<dbReference type="Gene3D" id="3.30.420.40">
    <property type="match status" value="1"/>
</dbReference>
<feature type="domain" description="YrdC-like" evidence="11">
    <location>
        <begin position="232"/>
        <end position="416"/>
    </location>
</feature>
<dbReference type="InterPro" id="IPR006070">
    <property type="entry name" value="Sua5-like_dom"/>
</dbReference>
<dbReference type="GO" id="GO:0016874">
    <property type="term" value="F:ligase activity"/>
    <property type="evidence" value="ECO:0007669"/>
    <property type="project" value="UniProtKB-KW"/>
</dbReference>
<dbReference type="EMBL" id="JAUQYP010000002">
    <property type="protein sequence ID" value="MDO8108486.1"/>
    <property type="molecule type" value="Genomic_DNA"/>
</dbReference>
<dbReference type="InterPro" id="IPR036046">
    <property type="entry name" value="Acylphosphatase-like_dom_sf"/>
</dbReference>
<keyword evidence="9" id="KW-0378">Hydrolase</keyword>
<sequence>MSTPTHAPAAPGHAPVAARAAAPGARVVVTGVVQGVGFRPFVWRLASELGLAGRVRNVAGRVELEVGGSAASLTALTHRLTSDAPPRSRVDAVTATPVHDDGWVAALPRPFRIEESTSAAVDAATERHFPPDLATCPACLADLTDPTDRRYHYPFTNCTDCGPRATIIDDLPYDRAATTMAAFELCDACAAEYADPADRRFHAEPVACPSCGPQVAYRTALDTAPGTPAPPHDPIRAAAADLRAGRIVAVKGLGGYHLACDATDESAVALLRERKRRWAKPFAIMVADLDTARALADVDDAEAALLTGPQAPIVLLRPHPGPIAPSVTAGATDLGVMLAYTPLHHLLMAAVGRPIVLTSGNVADEPLATDDDDATERLGPLADAFLVHDRPIRARYDDSVTRVDAGRVRMLRRGRGYAPEGLPLPVPTARPLLAVGAELKHTFTLARGGVAHVAPHNGDLEDLRTHTAFTDGLAHLSRLLALEPELLVHDLHPEYLSTKYAMAHAPAHRRIGVQHHHAHVASCAAEHGVTGPFLGVAYDGLGMGGDGTLWGGEVLLADLRGYRRLARFARAPLPGGALAVRRPYRMALGYLLGAEDLPGHGAVDPELAAAFVAGLDPREVATVTTQVRRGLNAPQASSAGRLFDAAAALLGLRQVAEYEAQAAIDLERAAGDLPAAPLPYRLERSGGLVIYDPRPTLAALLAGQAAGTPVPELAAALHETVAEVTRELLADARTATGTDVVCLSGGVLQNRRLSTTLLDRLTSDGFVVHVNEQVPCNDGGISYGQAAVAAAITAGAPTPTTPEEV</sequence>
<evidence type="ECO:0000256" key="5">
    <source>
        <dbReference type="ARBA" id="ARBA00022771"/>
    </source>
</evidence>
<dbReference type="InterPro" id="IPR017968">
    <property type="entry name" value="Acylphosphatase_CS"/>
</dbReference>
<dbReference type="InterPro" id="IPR051060">
    <property type="entry name" value="Carbamoyltrans_HypF-like"/>
</dbReference>
<comment type="catalytic activity">
    <reaction evidence="7">
        <text>C-terminal L-cysteinyl-[HypE protein] + carbamoyl phosphate + ATP + H2O = C-terminal S-carboxamide-L-cysteinyl-[HypE protein] + AMP + phosphate + diphosphate + H(+)</text>
        <dbReference type="Rhea" id="RHEA:55636"/>
        <dbReference type="Rhea" id="RHEA-COMP:14247"/>
        <dbReference type="Rhea" id="RHEA-COMP:14392"/>
        <dbReference type="ChEBI" id="CHEBI:15377"/>
        <dbReference type="ChEBI" id="CHEBI:15378"/>
        <dbReference type="ChEBI" id="CHEBI:30616"/>
        <dbReference type="ChEBI" id="CHEBI:33019"/>
        <dbReference type="ChEBI" id="CHEBI:43474"/>
        <dbReference type="ChEBI" id="CHEBI:58228"/>
        <dbReference type="ChEBI" id="CHEBI:76913"/>
        <dbReference type="ChEBI" id="CHEBI:139126"/>
        <dbReference type="ChEBI" id="CHEBI:456215"/>
    </reaction>
</comment>
<name>A0ABT9DD45_9CELL</name>
<evidence type="ECO:0000256" key="9">
    <source>
        <dbReference type="PROSITE-ProRule" id="PRU00520"/>
    </source>
</evidence>
<evidence type="ECO:0000256" key="3">
    <source>
        <dbReference type="ARBA" id="ARBA00022598"/>
    </source>
</evidence>
<protein>
    <recommendedName>
        <fullName evidence="8">Carbamoyltransferase</fullName>
        <ecNumber evidence="8">6.2.-.-</ecNumber>
    </recommendedName>
</protein>
<feature type="active site" evidence="9">
    <location>
        <position position="57"/>
    </location>
</feature>
<gene>
    <name evidence="12" type="primary">hypF</name>
    <name evidence="12" type="ORF">Q6348_14915</name>
</gene>
<dbReference type="PIRSF" id="PIRSF006256">
    <property type="entry name" value="CMPcnvr_hdrg_mat"/>
    <property type="match status" value="1"/>
</dbReference>
<dbReference type="InterPro" id="IPR001792">
    <property type="entry name" value="Acylphosphatase-like_dom"/>
</dbReference>
<keyword evidence="13" id="KW-1185">Reference proteome</keyword>
<accession>A0ABT9DD45</accession>
<dbReference type="SUPFAM" id="SSF54975">
    <property type="entry name" value="Acylphosphatase/BLUF domain-like"/>
    <property type="match status" value="1"/>
</dbReference>
<comment type="pathway">
    <text evidence="1">Protein modification; [NiFe] hydrogenase maturation.</text>
</comment>
<evidence type="ECO:0000256" key="6">
    <source>
        <dbReference type="ARBA" id="ARBA00022833"/>
    </source>
</evidence>
<reference evidence="12 13" key="1">
    <citation type="submission" date="2023-07" db="EMBL/GenBank/DDBJ databases">
        <title>Description of novel actinomycetes strains, isolated from tidal flat sediment.</title>
        <authorList>
            <person name="Lu C."/>
        </authorList>
    </citation>
    <scope>NUCLEOTIDE SEQUENCE [LARGE SCALE GENOMIC DNA]</scope>
    <source>
        <strain evidence="12 13">SYSU T00b441</strain>
    </source>
</reference>
<evidence type="ECO:0000256" key="2">
    <source>
        <dbReference type="ARBA" id="ARBA00008097"/>
    </source>
</evidence>
<evidence type="ECO:0000313" key="13">
    <source>
        <dbReference type="Proteomes" id="UP001232536"/>
    </source>
</evidence>
<dbReference type="Pfam" id="PF00708">
    <property type="entry name" value="Acylphosphatase"/>
    <property type="match status" value="1"/>
</dbReference>
<dbReference type="InterPro" id="IPR041440">
    <property type="entry name" value="HypF_C"/>
</dbReference>
<dbReference type="NCBIfam" id="TIGR00143">
    <property type="entry name" value="hypF"/>
    <property type="match status" value="1"/>
</dbReference>
<dbReference type="Gene3D" id="3.90.870.50">
    <property type="match status" value="1"/>
</dbReference>
<keyword evidence="6" id="KW-0862">Zinc</keyword>
<dbReference type="SUPFAM" id="SSF55821">
    <property type="entry name" value="YrdC/RibB"/>
    <property type="match status" value="1"/>
</dbReference>
<evidence type="ECO:0000256" key="8">
    <source>
        <dbReference type="PIRNR" id="PIRNR006256"/>
    </source>
</evidence>
<dbReference type="Gene3D" id="3.30.110.120">
    <property type="match status" value="1"/>
</dbReference>
<dbReference type="EC" id="6.2.-.-" evidence="8"/>
<dbReference type="Pfam" id="PF07503">
    <property type="entry name" value="zf-HYPF"/>
    <property type="match status" value="2"/>
</dbReference>
<evidence type="ECO:0000259" key="11">
    <source>
        <dbReference type="PROSITE" id="PS51163"/>
    </source>
</evidence>
<evidence type="ECO:0000256" key="1">
    <source>
        <dbReference type="ARBA" id="ARBA00004711"/>
    </source>
</evidence>
<dbReference type="PROSITE" id="PS51160">
    <property type="entry name" value="ACYLPHOSPHATASE_3"/>
    <property type="match status" value="1"/>
</dbReference>
<keyword evidence="4" id="KW-0479">Metal-binding</keyword>
<organism evidence="12 13">
    <name type="scientific">Actinotalea lenta</name>
    <dbReference type="NCBI Taxonomy" id="3064654"/>
    <lineage>
        <taxon>Bacteria</taxon>
        <taxon>Bacillati</taxon>
        <taxon>Actinomycetota</taxon>
        <taxon>Actinomycetes</taxon>
        <taxon>Micrococcales</taxon>
        <taxon>Cellulomonadaceae</taxon>
        <taxon>Actinotalea</taxon>
    </lineage>
</organism>
<dbReference type="Pfam" id="PF22521">
    <property type="entry name" value="HypF_C_2"/>
    <property type="match status" value="1"/>
</dbReference>
<comment type="catalytic activity">
    <reaction evidence="9">
        <text>an acyl phosphate + H2O = a carboxylate + phosphate + H(+)</text>
        <dbReference type="Rhea" id="RHEA:14965"/>
        <dbReference type="ChEBI" id="CHEBI:15377"/>
        <dbReference type="ChEBI" id="CHEBI:15378"/>
        <dbReference type="ChEBI" id="CHEBI:29067"/>
        <dbReference type="ChEBI" id="CHEBI:43474"/>
        <dbReference type="ChEBI" id="CHEBI:59918"/>
        <dbReference type="EC" id="3.6.1.7"/>
    </reaction>
</comment>
<dbReference type="PROSITE" id="PS00150">
    <property type="entry name" value="ACYLPHOSPHATASE_1"/>
    <property type="match status" value="1"/>
</dbReference>
<keyword evidence="3 12" id="KW-0436">Ligase</keyword>
<dbReference type="Gene3D" id="3.30.420.360">
    <property type="match status" value="1"/>
</dbReference>
<dbReference type="PANTHER" id="PTHR42959">
    <property type="entry name" value="CARBAMOYLTRANSFERASE"/>
    <property type="match status" value="1"/>
</dbReference>
<evidence type="ECO:0000313" key="12">
    <source>
        <dbReference type="EMBL" id="MDO8108486.1"/>
    </source>
</evidence>
<dbReference type="Pfam" id="PF01300">
    <property type="entry name" value="Sua5_yciO_yrdC"/>
    <property type="match status" value="1"/>
</dbReference>
<dbReference type="InterPro" id="IPR011125">
    <property type="entry name" value="Znf_HypF"/>
</dbReference>
<evidence type="ECO:0000256" key="7">
    <source>
        <dbReference type="ARBA" id="ARBA00048220"/>
    </source>
</evidence>
<comment type="caution">
    <text evidence="12">The sequence shown here is derived from an EMBL/GenBank/DDBJ whole genome shotgun (WGS) entry which is preliminary data.</text>
</comment>
<feature type="active site" evidence="9">
    <location>
        <position position="39"/>
    </location>
</feature>
<dbReference type="PROSITE" id="PS51163">
    <property type="entry name" value="YRDC"/>
    <property type="match status" value="1"/>
</dbReference>
<dbReference type="InterPro" id="IPR017945">
    <property type="entry name" value="DHBP_synth_RibB-like_a/b_dom"/>
</dbReference>
<evidence type="ECO:0000259" key="10">
    <source>
        <dbReference type="PROSITE" id="PS51160"/>
    </source>
</evidence>
<dbReference type="RefSeq" id="WP_304602185.1">
    <property type="nucleotide sequence ID" value="NZ_JAUQYP010000002.1"/>
</dbReference>
<comment type="similarity">
    <text evidence="2 8">Belongs to the carbamoyltransferase HypF family.</text>
</comment>